<sequence length="294" mass="31501">MSLKLSTTKSNPHYGALLTLQASGYTLEKAVKFVENGNEVGINVHGVQLHNDASIARFYARNAPLKQSDTLLGKNAFEQAQIEVVVGLAEQAIEYGGKDTKELLELAKAKLAKNGKWLYGKQSSIADFVLFSVLTADTKLNLDGILSEFVERVKCEAKLAPAHSFVGKFQPIPTSTTANTSNKASCLSLALFSLFCCVQPLSFLPLRLNSGAVAMDMDQLKQILAAQQQQHQEAMAQQQQTMAQMNALSQAALLSSSATRQTLAVLLDAFQLPPMLKSAAALPISACATLDAGG</sequence>
<dbReference type="Proteomes" id="UP000887574">
    <property type="component" value="Unplaced"/>
</dbReference>
<evidence type="ECO:0000313" key="1">
    <source>
        <dbReference type="Proteomes" id="UP000887574"/>
    </source>
</evidence>
<dbReference type="AlphaFoldDB" id="A0A915DW36"/>
<keyword evidence="1" id="KW-1185">Reference proteome</keyword>
<accession>A0A915DW36</accession>
<protein>
    <submittedName>
        <fullName evidence="2">Uncharacterized protein</fullName>
    </submittedName>
</protein>
<dbReference type="WBParaSite" id="jg23572">
    <property type="protein sequence ID" value="jg23572"/>
    <property type="gene ID" value="jg23572"/>
</dbReference>
<name>A0A915DW36_9BILA</name>
<organism evidence="1 2">
    <name type="scientific">Ditylenchus dipsaci</name>
    <dbReference type="NCBI Taxonomy" id="166011"/>
    <lineage>
        <taxon>Eukaryota</taxon>
        <taxon>Metazoa</taxon>
        <taxon>Ecdysozoa</taxon>
        <taxon>Nematoda</taxon>
        <taxon>Chromadorea</taxon>
        <taxon>Rhabditida</taxon>
        <taxon>Tylenchina</taxon>
        <taxon>Tylenchomorpha</taxon>
        <taxon>Sphaerularioidea</taxon>
        <taxon>Anguinidae</taxon>
        <taxon>Anguininae</taxon>
        <taxon>Ditylenchus</taxon>
    </lineage>
</organism>
<reference evidence="2" key="1">
    <citation type="submission" date="2022-11" db="UniProtKB">
        <authorList>
            <consortium name="WormBaseParasite"/>
        </authorList>
    </citation>
    <scope>IDENTIFICATION</scope>
</reference>
<dbReference type="InterPro" id="IPR036282">
    <property type="entry name" value="Glutathione-S-Trfase_C_sf"/>
</dbReference>
<dbReference type="Gene3D" id="1.20.1050.130">
    <property type="match status" value="1"/>
</dbReference>
<dbReference type="SUPFAM" id="SSF47616">
    <property type="entry name" value="GST C-terminal domain-like"/>
    <property type="match status" value="1"/>
</dbReference>
<proteinExistence type="predicted"/>
<evidence type="ECO:0000313" key="2">
    <source>
        <dbReference type="WBParaSite" id="jg23572"/>
    </source>
</evidence>